<dbReference type="PANTHER" id="PTHR34475:SF1">
    <property type="entry name" value="CYTOSKELETON PROTEIN RODZ"/>
    <property type="match status" value="1"/>
</dbReference>
<gene>
    <name evidence="4" type="ORF">GGR44_001338</name>
</gene>
<name>A0A7W6GMX1_9SPHN</name>
<evidence type="ECO:0000313" key="4">
    <source>
        <dbReference type="EMBL" id="MBB3981691.1"/>
    </source>
</evidence>
<dbReference type="InterPro" id="IPR010982">
    <property type="entry name" value="Lambda_DNA-bd_dom_sf"/>
</dbReference>
<dbReference type="SMART" id="SM00530">
    <property type="entry name" value="HTH_XRE"/>
    <property type="match status" value="1"/>
</dbReference>
<keyword evidence="2" id="KW-0472">Membrane</keyword>
<organism evidence="4 5">
    <name type="scientific">Sphingobium fontiphilum</name>
    <dbReference type="NCBI Taxonomy" id="944425"/>
    <lineage>
        <taxon>Bacteria</taxon>
        <taxon>Pseudomonadati</taxon>
        <taxon>Pseudomonadota</taxon>
        <taxon>Alphaproteobacteria</taxon>
        <taxon>Sphingomonadales</taxon>
        <taxon>Sphingomonadaceae</taxon>
        <taxon>Sphingobium</taxon>
    </lineage>
</organism>
<evidence type="ECO:0000259" key="3">
    <source>
        <dbReference type="SMART" id="SM00530"/>
    </source>
</evidence>
<dbReference type="Gene3D" id="1.10.260.40">
    <property type="entry name" value="lambda repressor-like DNA-binding domains"/>
    <property type="match status" value="1"/>
</dbReference>
<dbReference type="InterPro" id="IPR001387">
    <property type="entry name" value="Cro/C1-type_HTH"/>
</dbReference>
<proteinExistence type="predicted"/>
<feature type="transmembrane region" description="Helical" evidence="2">
    <location>
        <begin position="121"/>
        <end position="140"/>
    </location>
</feature>
<feature type="compositionally biased region" description="Low complexity" evidence="1">
    <location>
        <begin position="266"/>
        <end position="311"/>
    </location>
</feature>
<keyword evidence="5" id="KW-1185">Reference proteome</keyword>
<dbReference type="InterPro" id="IPR025194">
    <property type="entry name" value="RodZ-like_C"/>
</dbReference>
<feature type="domain" description="HTH cro/C1-type" evidence="3">
    <location>
        <begin position="27"/>
        <end position="84"/>
    </location>
</feature>
<dbReference type="Proteomes" id="UP000552757">
    <property type="component" value="Unassembled WGS sequence"/>
</dbReference>
<evidence type="ECO:0000256" key="2">
    <source>
        <dbReference type="SAM" id="Phobius"/>
    </source>
</evidence>
<dbReference type="Pfam" id="PF13464">
    <property type="entry name" value="RodZ_C"/>
    <property type="match status" value="1"/>
</dbReference>
<evidence type="ECO:0000256" key="1">
    <source>
        <dbReference type="SAM" id="MobiDB-lite"/>
    </source>
</evidence>
<feature type="region of interest" description="Disordered" evidence="1">
    <location>
        <begin position="1"/>
        <end position="24"/>
    </location>
</feature>
<comment type="caution">
    <text evidence="4">The sequence shown here is derived from an EMBL/GenBank/DDBJ whole genome shotgun (WGS) entry which is preliminary data.</text>
</comment>
<dbReference type="GO" id="GO:0003677">
    <property type="term" value="F:DNA binding"/>
    <property type="evidence" value="ECO:0007669"/>
    <property type="project" value="InterPro"/>
</dbReference>
<dbReference type="Pfam" id="PF13413">
    <property type="entry name" value="HTH_25"/>
    <property type="match status" value="1"/>
</dbReference>
<dbReference type="InterPro" id="IPR050400">
    <property type="entry name" value="Bact_Cytoskel_RodZ"/>
</dbReference>
<dbReference type="EMBL" id="JACIEB010000002">
    <property type="protein sequence ID" value="MBB3981691.1"/>
    <property type="molecule type" value="Genomic_DNA"/>
</dbReference>
<reference evidence="4 5" key="1">
    <citation type="submission" date="2020-08" db="EMBL/GenBank/DDBJ databases">
        <title>Genomic Encyclopedia of Type Strains, Phase IV (KMG-IV): sequencing the most valuable type-strain genomes for metagenomic binning, comparative biology and taxonomic classification.</title>
        <authorList>
            <person name="Goeker M."/>
        </authorList>
    </citation>
    <scope>NUCLEOTIDE SEQUENCE [LARGE SCALE GENOMIC DNA]</scope>
    <source>
        <strain evidence="4 5">DSM 29348</strain>
    </source>
</reference>
<sequence length="335" mass="34003">MTDETPIEGGIPAAMQGSLDMDSPGATLRRAREAKGMSLAEVAASTRVAQRQLEAIEADDFSALPGIPYAIGFARAYARAVGADEVAIAAKVRQAVHASDMGANRYEMFEPADPARVPTRLLAWTAAIVALIVAAGFGIWRTQMFTAPTAQEAAQDIGVEPNAPAQRTAASAPAPATAGPVVLTASQDVWLRIYDDAGERLKEGTMKAGDTFTIPANASNPMILTGRPQALAVTVGGVAVPPLGPPDRSISDVPVSAAALLARAAQAPAQATPPAVTPAPVRRTPAPSRPRTVAQEPSESTAPASTPAAAPTTPPATTPAPAPAAPEGGLASPGN</sequence>
<protein>
    <submittedName>
        <fullName evidence="4">Cytoskeletal protein RodZ</fullName>
    </submittedName>
</protein>
<accession>A0A7W6GMX1</accession>
<dbReference type="PANTHER" id="PTHR34475">
    <property type="match status" value="1"/>
</dbReference>
<dbReference type="SUPFAM" id="SSF47413">
    <property type="entry name" value="lambda repressor-like DNA-binding domains"/>
    <property type="match status" value="1"/>
</dbReference>
<keyword evidence="2" id="KW-0812">Transmembrane</keyword>
<feature type="compositionally biased region" description="Pro residues" evidence="1">
    <location>
        <begin position="312"/>
        <end position="324"/>
    </location>
</feature>
<feature type="region of interest" description="Disordered" evidence="1">
    <location>
        <begin position="266"/>
        <end position="335"/>
    </location>
</feature>
<evidence type="ECO:0000313" key="5">
    <source>
        <dbReference type="Proteomes" id="UP000552757"/>
    </source>
</evidence>
<dbReference type="CDD" id="cd00093">
    <property type="entry name" value="HTH_XRE"/>
    <property type="match status" value="1"/>
</dbReference>
<keyword evidence="2" id="KW-1133">Transmembrane helix</keyword>
<dbReference type="RefSeq" id="WP_183954716.1">
    <property type="nucleotide sequence ID" value="NZ_JACIEB010000002.1"/>
</dbReference>
<dbReference type="AlphaFoldDB" id="A0A7W6GMX1"/>